<dbReference type="InterPro" id="IPR043941">
    <property type="entry name" value="EMC6-arch"/>
</dbReference>
<gene>
    <name evidence="2" type="ordered locus">Mvol_1463</name>
</gene>
<keyword evidence="1" id="KW-1133">Transmembrane helix</keyword>
<feature type="transmembrane region" description="Helical" evidence="1">
    <location>
        <begin position="66"/>
        <end position="86"/>
    </location>
</feature>
<feature type="transmembrane region" description="Helical" evidence="1">
    <location>
        <begin position="7"/>
        <end position="26"/>
    </location>
</feature>
<dbReference type="KEGG" id="mvo:Mvol_1463"/>
<evidence type="ECO:0000256" key="1">
    <source>
        <dbReference type="SAM" id="Phobius"/>
    </source>
</evidence>
<keyword evidence="1" id="KW-0812">Transmembrane</keyword>
<organism evidence="2 3">
    <name type="scientific">Methanococcus voltae (strain ATCC BAA-1334 / A3)</name>
    <dbReference type="NCBI Taxonomy" id="456320"/>
    <lineage>
        <taxon>Archaea</taxon>
        <taxon>Methanobacteriati</taxon>
        <taxon>Methanobacteriota</taxon>
        <taxon>Methanomada group</taxon>
        <taxon>Methanococci</taxon>
        <taxon>Methanococcales</taxon>
        <taxon>Methanococcaceae</taxon>
        <taxon>Methanococcus</taxon>
    </lineage>
</organism>
<dbReference type="EMBL" id="CP002057">
    <property type="protein sequence ID" value="ADI37118.1"/>
    <property type="molecule type" value="Genomic_DNA"/>
</dbReference>
<keyword evidence="3" id="KW-1185">Reference proteome</keyword>
<sequence length="91" mass="10081">MSFDVKVAIINAIFGIAFGYLANYIYTMGLGFLSGIAAFLFLFVGFIISGHLTSKVFGSKSMTQKQWLGGGLPIYFFIAIVFWVLAYNKVF</sequence>
<dbReference type="HOGENOM" id="CLU_183480_0_0_2"/>
<protein>
    <submittedName>
        <fullName evidence="2">Uncharacterized protein</fullName>
    </submittedName>
</protein>
<feature type="transmembrane region" description="Helical" evidence="1">
    <location>
        <begin position="32"/>
        <end position="54"/>
    </location>
</feature>
<dbReference type="FunCoup" id="D7DQJ1">
    <property type="interactions" value="4"/>
</dbReference>
<dbReference type="Proteomes" id="UP000007722">
    <property type="component" value="Chromosome"/>
</dbReference>
<accession>D7DQJ1</accession>
<name>D7DQJ1_METV3</name>
<proteinExistence type="predicted"/>
<keyword evidence="1" id="KW-0472">Membrane</keyword>
<dbReference type="Pfam" id="PF19094">
    <property type="entry name" value="EMC6_arch"/>
    <property type="match status" value="1"/>
</dbReference>
<evidence type="ECO:0000313" key="2">
    <source>
        <dbReference type="EMBL" id="ADI37118.1"/>
    </source>
</evidence>
<dbReference type="eggNOG" id="arCOG05042">
    <property type="taxonomic scope" value="Archaea"/>
</dbReference>
<dbReference type="AlphaFoldDB" id="D7DQJ1"/>
<dbReference type="OrthoDB" id="64172at2157"/>
<evidence type="ECO:0000313" key="3">
    <source>
        <dbReference type="Proteomes" id="UP000007722"/>
    </source>
</evidence>
<dbReference type="InParanoid" id="D7DQJ1"/>
<reference evidence="2 3" key="1">
    <citation type="submission" date="2010-05" db="EMBL/GenBank/DDBJ databases">
        <title>Complete sequence of Methanococcus voltae A3.</title>
        <authorList>
            <consortium name="US DOE Joint Genome Institute"/>
            <person name="Lucas S."/>
            <person name="Copeland A."/>
            <person name="Lapidus A."/>
            <person name="Cheng J.-F."/>
            <person name="Bruce D."/>
            <person name="Goodwin L."/>
            <person name="Pitluck S."/>
            <person name="Lowry S."/>
            <person name="Clum A."/>
            <person name="Land M."/>
            <person name="Hauser L."/>
            <person name="Kyrpides N."/>
            <person name="Mikhailova N."/>
            <person name="Whitman W.B."/>
            <person name="Woyke T."/>
        </authorList>
    </citation>
    <scope>NUCLEOTIDE SEQUENCE [LARGE SCALE GENOMIC DNA]</scope>
    <source>
        <strain evidence="3">ATCC BAA-1334 / A3</strain>
    </source>
</reference>
<dbReference type="STRING" id="456320.Mvol_1463"/>